<dbReference type="Proteomes" id="UP000217311">
    <property type="component" value="Chromosome"/>
</dbReference>
<evidence type="ECO:0000256" key="1">
    <source>
        <dbReference type="SAM" id="SignalP"/>
    </source>
</evidence>
<reference evidence="3" key="1">
    <citation type="submission" date="2017-09" db="EMBL/GenBank/DDBJ databases">
        <title>Genome evolution observed in wild isolates of Caulobacter crescentus.</title>
        <authorList>
            <person name="Ely B."/>
            <person name="Wilson K."/>
            <person name="Scott D."/>
        </authorList>
    </citation>
    <scope>NUCLEOTIDE SEQUENCE [LARGE SCALE GENOMIC DNA]</scope>
    <source>
        <strain evidence="3">CB13b1a</strain>
    </source>
</reference>
<dbReference type="PROSITE" id="PS51257">
    <property type="entry name" value="PROKAR_LIPOPROTEIN"/>
    <property type="match status" value="1"/>
</dbReference>
<accession>A0A290MX65</accession>
<dbReference type="EMBL" id="CP023315">
    <property type="protein sequence ID" value="ATC33568.1"/>
    <property type="molecule type" value="Genomic_DNA"/>
</dbReference>
<sequence length="172" mass="18279">MRMRLKALLALTAVAASLSACATVNRLDAGGDVHDLLVAIRDNDRATFDAHVDRRALKSQIEARLMAEARQRAGQNDGVIALAAIAAGPLANAAGEALIRPETFRAAANYYGYTPDRPIPGRVAIAAALRPTGDGRVCAARQDGPCLLTFTREGDRWRLSGFDAQAANLRGK</sequence>
<name>A0A290MX65_CAUVI</name>
<keyword evidence="1" id="KW-0732">Signal</keyword>
<gene>
    <name evidence="2" type="ORF">CA606_15195</name>
</gene>
<dbReference type="InterPro" id="IPR021330">
    <property type="entry name" value="DUF2939"/>
</dbReference>
<dbReference type="AlphaFoldDB" id="A0A290MX65"/>
<feature type="signal peptide" evidence="1">
    <location>
        <begin position="1"/>
        <end position="22"/>
    </location>
</feature>
<organism evidence="2 3">
    <name type="scientific">Caulobacter vibrioides</name>
    <name type="common">Caulobacter crescentus</name>
    <dbReference type="NCBI Taxonomy" id="155892"/>
    <lineage>
        <taxon>Bacteria</taxon>
        <taxon>Pseudomonadati</taxon>
        <taxon>Pseudomonadota</taxon>
        <taxon>Alphaproteobacteria</taxon>
        <taxon>Caulobacterales</taxon>
        <taxon>Caulobacteraceae</taxon>
        <taxon>Caulobacter</taxon>
    </lineage>
</organism>
<dbReference type="Pfam" id="PF11159">
    <property type="entry name" value="DUF2939"/>
    <property type="match status" value="1"/>
</dbReference>
<evidence type="ECO:0000313" key="2">
    <source>
        <dbReference type="EMBL" id="ATC33568.1"/>
    </source>
</evidence>
<proteinExistence type="predicted"/>
<feature type="chain" id="PRO_5012493666" evidence="1">
    <location>
        <begin position="23"/>
        <end position="172"/>
    </location>
</feature>
<evidence type="ECO:0000313" key="3">
    <source>
        <dbReference type="Proteomes" id="UP000217311"/>
    </source>
</evidence>
<protein>
    <submittedName>
        <fullName evidence="2">DUF2939 domain-containing protein</fullName>
    </submittedName>
</protein>
<dbReference type="RefSeq" id="WP_096052937.1">
    <property type="nucleotide sequence ID" value="NZ_CP023315.3"/>
</dbReference>